<dbReference type="Proteomes" id="UP001060919">
    <property type="component" value="Chromosome"/>
</dbReference>
<name>A0A915YD54_9BACT</name>
<sequence length="130" mass="15378">MIEIEELPDVITVSELIAQVIGETVFMISGERPGDKEYEYLQNLDLNKMRQEAELYFLKFTDEPKKQTRLIYTKKHRLEDKLELFLSNYPLLDEYAIIQNVKNNLEALDQLYETVKKQKESLKRPALLPK</sequence>
<accession>A0A915YD54</accession>
<proteinExistence type="predicted"/>
<dbReference type="AlphaFoldDB" id="A0A915YD54"/>
<gene>
    <name evidence="1" type="ORF">AsAng_0015560</name>
</gene>
<dbReference type="RefSeq" id="WP_264792109.1">
    <property type="nucleotide sequence ID" value="NZ_AP026867.1"/>
</dbReference>
<keyword evidence="2" id="KW-1185">Reference proteome</keyword>
<dbReference type="EMBL" id="AP026867">
    <property type="protein sequence ID" value="BDS10846.1"/>
    <property type="molecule type" value="Genomic_DNA"/>
</dbReference>
<organism evidence="1 2">
    <name type="scientific">Aureispira anguillae</name>
    <dbReference type="NCBI Taxonomy" id="2864201"/>
    <lineage>
        <taxon>Bacteria</taxon>
        <taxon>Pseudomonadati</taxon>
        <taxon>Bacteroidota</taxon>
        <taxon>Saprospiria</taxon>
        <taxon>Saprospirales</taxon>
        <taxon>Saprospiraceae</taxon>
        <taxon>Aureispira</taxon>
    </lineage>
</organism>
<evidence type="ECO:0000313" key="2">
    <source>
        <dbReference type="Proteomes" id="UP001060919"/>
    </source>
</evidence>
<reference evidence="1" key="1">
    <citation type="submission" date="2022-09" db="EMBL/GenBank/DDBJ databases">
        <title>Aureispira anguillicida sp. nov., isolated from Leptocephalus of Japanese eel Anguilla japonica.</title>
        <authorList>
            <person name="Yuasa K."/>
            <person name="Mekata T."/>
            <person name="Ikunari K."/>
        </authorList>
    </citation>
    <scope>NUCLEOTIDE SEQUENCE</scope>
    <source>
        <strain evidence="1">EL160426</strain>
    </source>
</reference>
<evidence type="ECO:0000313" key="1">
    <source>
        <dbReference type="EMBL" id="BDS10846.1"/>
    </source>
</evidence>
<protein>
    <submittedName>
        <fullName evidence="1">Uncharacterized protein</fullName>
    </submittedName>
</protein>
<dbReference type="KEGG" id="aup:AsAng_0015560"/>